<comment type="caution">
    <text evidence="2">The sequence shown here is derived from an EMBL/GenBank/DDBJ whole genome shotgun (WGS) entry which is preliminary data.</text>
</comment>
<dbReference type="EMBL" id="JBHUCZ010000003">
    <property type="protein sequence ID" value="MFD1567280.1"/>
    <property type="molecule type" value="Genomic_DNA"/>
</dbReference>
<accession>A0ABD6BR28</accession>
<evidence type="ECO:0000256" key="1">
    <source>
        <dbReference type="SAM" id="MobiDB-lite"/>
    </source>
</evidence>
<evidence type="ECO:0008006" key="4">
    <source>
        <dbReference type="Google" id="ProtNLM"/>
    </source>
</evidence>
<keyword evidence="3" id="KW-1185">Reference proteome</keyword>
<sequence>MWHQQTGADRAQWRTADTPFEVDLYDGELTPKGAYAIGEGGTIVADTGTGWHVVVEGAAPTADATSVRAMDSTSAGERLWMVGTGGSLACYDVSKGELFEYDYPVEMASVWEGIAISGDAGEEKGVAADGRGGILPFSVDGHDVDWGTVDRPDENERIDALAASPDGIAYTIDTGGIAYKTTIKDGWSATGTVKPDTTFHDLDAWENERVYVSADDGCLYRYDNEPDDWAPLGVTGGTGVVSIDLHDEGDGYPQMCALGADGALYERTGPEEWERTALPTDEPLIDLALGSPDLVVGANGTVLVRERNEEFHEEDPQSADAETADGGDVDPADADDSDTDAPDPPDEPDA</sequence>
<feature type="region of interest" description="Disordered" evidence="1">
    <location>
        <begin position="306"/>
        <end position="350"/>
    </location>
</feature>
<reference evidence="2 3" key="1">
    <citation type="journal article" date="2019" name="Int. J. Syst. Evol. Microbiol.">
        <title>The Global Catalogue of Microorganisms (GCM) 10K type strain sequencing project: providing services to taxonomists for standard genome sequencing and annotation.</title>
        <authorList>
            <consortium name="The Broad Institute Genomics Platform"/>
            <consortium name="The Broad Institute Genome Sequencing Center for Infectious Disease"/>
            <person name="Wu L."/>
            <person name="Ma J."/>
        </authorList>
    </citation>
    <scope>NUCLEOTIDE SEQUENCE [LARGE SCALE GENOMIC DNA]</scope>
    <source>
        <strain evidence="2 3">CGMCC 1.12859</strain>
    </source>
</reference>
<proteinExistence type="predicted"/>
<dbReference type="RefSeq" id="WP_267646259.1">
    <property type="nucleotide sequence ID" value="NZ_JANHGR010000001.1"/>
</dbReference>
<evidence type="ECO:0000313" key="3">
    <source>
        <dbReference type="Proteomes" id="UP001597139"/>
    </source>
</evidence>
<dbReference type="SUPFAM" id="SSF69322">
    <property type="entry name" value="Tricorn protease domain 2"/>
    <property type="match status" value="1"/>
</dbReference>
<organism evidence="2 3">
    <name type="scientific">Halolamina litorea</name>
    <dbReference type="NCBI Taxonomy" id="1515593"/>
    <lineage>
        <taxon>Archaea</taxon>
        <taxon>Methanobacteriati</taxon>
        <taxon>Methanobacteriota</taxon>
        <taxon>Stenosarchaea group</taxon>
        <taxon>Halobacteria</taxon>
        <taxon>Halobacteriales</taxon>
        <taxon>Haloferacaceae</taxon>
    </lineage>
</organism>
<protein>
    <recommendedName>
        <fullName evidence="4">PQQ-like domain-containing protein</fullName>
    </recommendedName>
</protein>
<name>A0ABD6BR28_9EURY</name>
<evidence type="ECO:0000313" key="2">
    <source>
        <dbReference type="EMBL" id="MFD1567280.1"/>
    </source>
</evidence>
<feature type="compositionally biased region" description="Acidic residues" evidence="1">
    <location>
        <begin position="311"/>
        <end position="350"/>
    </location>
</feature>
<dbReference type="Proteomes" id="UP001597139">
    <property type="component" value="Unassembled WGS sequence"/>
</dbReference>
<gene>
    <name evidence="2" type="ORF">ACFSAU_07225</name>
</gene>
<dbReference type="AlphaFoldDB" id="A0ABD6BR28"/>